<evidence type="ECO:0000256" key="1">
    <source>
        <dbReference type="SAM" id="Phobius"/>
    </source>
</evidence>
<keyword evidence="1" id="KW-0472">Membrane</keyword>
<organism evidence="2 3">
    <name type="scientific">Nocardioides dubius</name>
    <dbReference type="NCBI Taxonomy" id="317019"/>
    <lineage>
        <taxon>Bacteria</taxon>
        <taxon>Bacillati</taxon>
        <taxon>Actinomycetota</taxon>
        <taxon>Actinomycetes</taxon>
        <taxon>Propionibacteriales</taxon>
        <taxon>Nocardioidaceae</taxon>
        <taxon>Nocardioides</taxon>
    </lineage>
</organism>
<protein>
    <submittedName>
        <fullName evidence="2">Uncharacterized protein</fullName>
    </submittedName>
</protein>
<evidence type="ECO:0000313" key="2">
    <source>
        <dbReference type="EMBL" id="GAA1115507.1"/>
    </source>
</evidence>
<proteinExistence type="predicted"/>
<keyword evidence="1" id="KW-1133">Transmembrane helix</keyword>
<reference evidence="3" key="1">
    <citation type="journal article" date="2019" name="Int. J. Syst. Evol. Microbiol.">
        <title>The Global Catalogue of Microorganisms (GCM) 10K type strain sequencing project: providing services to taxonomists for standard genome sequencing and annotation.</title>
        <authorList>
            <consortium name="The Broad Institute Genomics Platform"/>
            <consortium name="The Broad Institute Genome Sequencing Center for Infectious Disease"/>
            <person name="Wu L."/>
            <person name="Ma J."/>
        </authorList>
    </citation>
    <scope>NUCLEOTIDE SEQUENCE [LARGE SCALE GENOMIC DNA]</scope>
    <source>
        <strain evidence="3">JCM 13008</strain>
    </source>
</reference>
<keyword evidence="1" id="KW-0812">Transmembrane</keyword>
<sequence>MGVDSCLVNVWPVAAVLIRLGAIGAGIGTVLLVWLALNGDAWLNERPQPAANLIEAGILSGARCLRAWIGSAARIGDTVT</sequence>
<keyword evidence="3" id="KW-1185">Reference proteome</keyword>
<gene>
    <name evidence="2" type="ORF">GCM10009668_42770</name>
</gene>
<feature type="transmembrane region" description="Helical" evidence="1">
    <location>
        <begin position="12"/>
        <end position="37"/>
    </location>
</feature>
<name>A0ABP4EPT6_9ACTN</name>
<dbReference type="Proteomes" id="UP001501581">
    <property type="component" value="Unassembled WGS sequence"/>
</dbReference>
<evidence type="ECO:0000313" key="3">
    <source>
        <dbReference type="Proteomes" id="UP001501581"/>
    </source>
</evidence>
<dbReference type="EMBL" id="BAAALG010000023">
    <property type="protein sequence ID" value="GAA1115507.1"/>
    <property type="molecule type" value="Genomic_DNA"/>
</dbReference>
<accession>A0ABP4EPT6</accession>
<comment type="caution">
    <text evidence="2">The sequence shown here is derived from an EMBL/GenBank/DDBJ whole genome shotgun (WGS) entry which is preliminary data.</text>
</comment>